<feature type="transmembrane region" description="Helical" evidence="1">
    <location>
        <begin position="40"/>
        <end position="59"/>
    </location>
</feature>
<protein>
    <submittedName>
        <fullName evidence="2">Uncharacterized protein</fullName>
    </submittedName>
</protein>
<dbReference type="EMBL" id="FNBK01000001">
    <property type="protein sequence ID" value="SDE72053.1"/>
    <property type="molecule type" value="Genomic_DNA"/>
</dbReference>
<keyword evidence="1" id="KW-0472">Membrane</keyword>
<evidence type="ECO:0000256" key="1">
    <source>
        <dbReference type="SAM" id="Phobius"/>
    </source>
</evidence>
<name>A0A1G7F7Y8_9EURY</name>
<gene>
    <name evidence="2" type="ORF">SAMN05216218_10167</name>
</gene>
<organism evidence="2 3">
    <name type="scientific">Halorientalis regularis</name>
    <dbReference type="NCBI Taxonomy" id="660518"/>
    <lineage>
        <taxon>Archaea</taxon>
        <taxon>Methanobacteriati</taxon>
        <taxon>Methanobacteriota</taxon>
        <taxon>Stenosarchaea group</taxon>
        <taxon>Halobacteria</taxon>
        <taxon>Halobacteriales</taxon>
        <taxon>Haloarculaceae</taxon>
        <taxon>Halorientalis</taxon>
    </lineage>
</organism>
<reference evidence="3" key="1">
    <citation type="submission" date="2016-10" db="EMBL/GenBank/DDBJ databases">
        <authorList>
            <person name="Varghese N."/>
            <person name="Submissions S."/>
        </authorList>
    </citation>
    <scope>NUCLEOTIDE SEQUENCE [LARGE SCALE GENOMIC DNA]</scope>
    <source>
        <strain evidence="3">IBRC-M 10760</strain>
    </source>
</reference>
<sequence>MFSERPRDALEALPQSTAYPVALLCLLLGSSLAFATNYDILGAVGVLLLCLLSLVYGALQMPEQME</sequence>
<feature type="transmembrane region" description="Helical" evidence="1">
    <location>
        <begin position="12"/>
        <end position="34"/>
    </location>
</feature>
<keyword evidence="1" id="KW-0812">Transmembrane</keyword>
<keyword evidence="3" id="KW-1185">Reference proteome</keyword>
<accession>A0A1G7F7Y8</accession>
<evidence type="ECO:0000313" key="3">
    <source>
        <dbReference type="Proteomes" id="UP000199076"/>
    </source>
</evidence>
<dbReference type="RefSeq" id="WP_092686468.1">
    <property type="nucleotide sequence ID" value="NZ_FNBK01000001.1"/>
</dbReference>
<proteinExistence type="predicted"/>
<keyword evidence="1" id="KW-1133">Transmembrane helix</keyword>
<evidence type="ECO:0000313" key="2">
    <source>
        <dbReference type="EMBL" id="SDE72053.1"/>
    </source>
</evidence>
<dbReference type="Proteomes" id="UP000199076">
    <property type="component" value="Unassembled WGS sequence"/>
</dbReference>
<dbReference type="AlphaFoldDB" id="A0A1G7F7Y8"/>